<dbReference type="InterPro" id="IPR029058">
    <property type="entry name" value="AB_hydrolase_fold"/>
</dbReference>
<evidence type="ECO:0000313" key="3">
    <source>
        <dbReference type="Proteomes" id="UP001201873"/>
    </source>
</evidence>
<evidence type="ECO:0008006" key="4">
    <source>
        <dbReference type="Google" id="ProtNLM"/>
    </source>
</evidence>
<feature type="region of interest" description="Disordered" evidence="1">
    <location>
        <begin position="12"/>
        <end position="35"/>
    </location>
</feature>
<proteinExistence type="predicted"/>
<sequence length="403" mass="43403">MANQDLERARQAIGPIGLVTPAGEQPARRAQAADDEWPLPGGAARVYYGQGNRGLTRPVLLADGFNSGPTNFDAFWEHVDGEPHRFATRLRERGRDLILIGFDDRSASILNNAQVATAAIQRAVAERVGNARLLVGGFSMGGIVTRYALARMELQRMDHQVGVYLSVDSPHRGASVPIALQAIAHHLAPVNDALSQQLNSPASRQLLWRHLEAPTGVPAEDRARAELLEQLRQVGDWPRIPRLLGVANGVGNGHANGVAPGVEALRSNGPYLTDTRLLTQAGGRDRVVAELRGLLGEITVRTNDFPDLDGAPGGTLESFGILADTLKDAGENVDVSHRSICFVPTSSAIAIRGIETNDDLYADINNLPPEESPLDDFLTSSRPTPHSAVTEEISAWILDRLPD</sequence>
<evidence type="ECO:0000256" key="1">
    <source>
        <dbReference type="SAM" id="MobiDB-lite"/>
    </source>
</evidence>
<dbReference type="EMBL" id="JALKFT010000002">
    <property type="protein sequence ID" value="MCK9874646.1"/>
    <property type="molecule type" value="Genomic_DNA"/>
</dbReference>
<dbReference type="RefSeq" id="WP_248823277.1">
    <property type="nucleotide sequence ID" value="NZ_JALKFT010000002.1"/>
</dbReference>
<accession>A0ABT0JSV6</accession>
<name>A0ABT0JSV6_9ACTN</name>
<dbReference type="Proteomes" id="UP001201873">
    <property type="component" value="Unassembled WGS sequence"/>
</dbReference>
<dbReference type="Gene3D" id="3.40.50.1820">
    <property type="entry name" value="alpha/beta hydrolase"/>
    <property type="match status" value="1"/>
</dbReference>
<evidence type="ECO:0000313" key="2">
    <source>
        <dbReference type="EMBL" id="MCK9874646.1"/>
    </source>
</evidence>
<gene>
    <name evidence="2" type="ORF">MXD59_02410</name>
</gene>
<organism evidence="2 3">
    <name type="scientific">Frankia umida</name>
    <dbReference type="NCBI Taxonomy" id="573489"/>
    <lineage>
        <taxon>Bacteria</taxon>
        <taxon>Bacillati</taxon>
        <taxon>Actinomycetota</taxon>
        <taxon>Actinomycetes</taxon>
        <taxon>Frankiales</taxon>
        <taxon>Frankiaceae</taxon>
        <taxon>Frankia</taxon>
    </lineage>
</organism>
<dbReference type="SUPFAM" id="SSF53474">
    <property type="entry name" value="alpha/beta-Hydrolases"/>
    <property type="match status" value="1"/>
</dbReference>
<reference evidence="2 3" key="1">
    <citation type="submission" date="2022-04" db="EMBL/GenBank/DDBJ databases">
        <title>Genome diversity in the genus Frankia.</title>
        <authorList>
            <person name="Carlos-Shanley C."/>
            <person name="Hahn D."/>
        </authorList>
    </citation>
    <scope>NUCLEOTIDE SEQUENCE [LARGE SCALE GENOMIC DNA]</scope>
    <source>
        <strain evidence="2 3">Ag45/Mut15</strain>
    </source>
</reference>
<comment type="caution">
    <text evidence="2">The sequence shown here is derived from an EMBL/GenBank/DDBJ whole genome shotgun (WGS) entry which is preliminary data.</text>
</comment>
<keyword evidence="3" id="KW-1185">Reference proteome</keyword>
<protein>
    <recommendedName>
        <fullName evidence="4">DUF676 domain-containing protein</fullName>
    </recommendedName>
</protein>